<reference evidence="1" key="1">
    <citation type="submission" date="2020-04" db="EMBL/GenBank/DDBJ databases">
        <authorList>
            <person name="Alioto T."/>
            <person name="Alioto T."/>
            <person name="Gomez Garrido J."/>
        </authorList>
    </citation>
    <scope>NUCLEOTIDE SEQUENCE</scope>
    <source>
        <strain evidence="1">A484AB</strain>
    </source>
</reference>
<keyword evidence="2" id="KW-1185">Reference proteome</keyword>
<name>A0A6S7GUN1_PARCT</name>
<dbReference type="AlphaFoldDB" id="A0A6S7GUN1"/>
<dbReference type="EMBL" id="CACRXK020002715">
    <property type="protein sequence ID" value="CAB3995718.1"/>
    <property type="molecule type" value="Genomic_DNA"/>
</dbReference>
<gene>
    <name evidence="1" type="ORF">PACLA_8A017507</name>
</gene>
<accession>A0A6S7GUN1</accession>
<dbReference type="Proteomes" id="UP001152795">
    <property type="component" value="Unassembled WGS sequence"/>
</dbReference>
<sequence>MVTTQLKFKLDTGSSVCVLSDLVPWLEGITLEKPQQKVQAQSYGNFHGYHEIPSE</sequence>
<protein>
    <submittedName>
        <fullName evidence="1">Uncharacterized protein</fullName>
    </submittedName>
</protein>
<proteinExistence type="predicted"/>
<organism evidence="1 2">
    <name type="scientific">Paramuricea clavata</name>
    <name type="common">Red gorgonian</name>
    <name type="synonym">Violescent sea-whip</name>
    <dbReference type="NCBI Taxonomy" id="317549"/>
    <lineage>
        <taxon>Eukaryota</taxon>
        <taxon>Metazoa</taxon>
        <taxon>Cnidaria</taxon>
        <taxon>Anthozoa</taxon>
        <taxon>Octocorallia</taxon>
        <taxon>Malacalcyonacea</taxon>
        <taxon>Plexauridae</taxon>
        <taxon>Paramuricea</taxon>
    </lineage>
</organism>
<evidence type="ECO:0000313" key="1">
    <source>
        <dbReference type="EMBL" id="CAB3995718.1"/>
    </source>
</evidence>
<comment type="caution">
    <text evidence="1">The sequence shown here is derived from an EMBL/GenBank/DDBJ whole genome shotgun (WGS) entry which is preliminary data.</text>
</comment>
<evidence type="ECO:0000313" key="2">
    <source>
        <dbReference type="Proteomes" id="UP001152795"/>
    </source>
</evidence>